<dbReference type="InterPro" id="IPR000238">
    <property type="entry name" value="RbfA"/>
</dbReference>
<name>A0A545TRR6_9PROT</name>
<proteinExistence type="inferred from homology"/>
<evidence type="ECO:0000313" key="4">
    <source>
        <dbReference type="EMBL" id="TQV79920.1"/>
    </source>
</evidence>
<dbReference type="NCBIfam" id="TIGR00082">
    <property type="entry name" value="rbfA"/>
    <property type="match status" value="1"/>
</dbReference>
<dbReference type="Gene3D" id="3.30.300.20">
    <property type="match status" value="1"/>
</dbReference>
<dbReference type="HAMAP" id="MF_00003">
    <property type="entry name" value="RbfA"/>
    <property type="match status" value="1"/>
</dbReference>
<protein>
    <recommendedName>
        <fullName evidence="2">Ribosome-binding factor A</fullName>
    </recommendedName>
</protein>
<dbReference type="EMBL" id="VHSH01000004">
    <property type="protein sequence ID" value="TQV79920.1"/>
    <property type="molecule type" value="Genomic_DNA"/>
</dbReference>
<gene>
    <name evidence="2 4" type="primary">rbfA</name>
    <name evidence="4" type="ORF">FKG95_14680</name>
</gene>
<dbReference type="Proteomes" id="UP000315252">
    <property type="component" value="Unassembled WGS sequence"/>
</dbReference>
<evidence type="ECO:0000256" key="3">
    <source>
        <dbReference type="SAM" id="MobiDB-lite"/>
    </source>
</evidence>
<dbReference type="AlphaFoldDB" id="A0A545TRR6"/>
<dbReference type="GO" id="GO:0043024">
    <property type="term" value="F:ribosomal small subunit binding"/>
    <property type="evidence" value="ECO:0007669"/>
    <property type="project" value="TreeGrafter"/>
</dbReference>
<dbReference type="Pfam" id="PF02033">
    <property type="entry name" value="RBFA"/>
    <property type="match status" value="1"/>
</dbReference>
<dbReference type="InterPro" id="IPR020053">
    <property type="entry name" value="Ribosome-bd_factorA_CS"/>
</dbReference>
<dbReference type="InterPro" id="IPR023799">
    <property type="entry name" value="RbfA_dom_sf"/>
</dbReference>
<dbReference type="RefSeq" id="WP_142897100.1">
    <property type="nucleotide sequence ID" value="NZ_ML660055.1"/>
</dbReference>
<accession>A0A545TRR6</accession>
<feature type="region of interest" description="Disordered" evidence="3">
    <location>
        <begin position="129"/>
        <end position="148"/>
    </location>
</feature>
<comment type="similarity">
    <text evidence="2">Belongs to the RbfA family.</text>
</comment>
<reference evidence="4 5" key="1">
    <citation type="submission" date="2019-06" db="EMBL/GenBank/DDBJ databases">
        <title>Whole genome sequence for Rhodospirillaceae sp. R148.</title>
        <authorList>
            <person name="Wang G."/>
        </authorList>
    </citation>
    <scope>NUCLEOTIDE SEQUENCE [LARGE SCALE GENOMIC DNA]</scope>
    <source>
        <strain evidence="4 5">R148</strain>
    </source>
</reference>
<comment type="subunit">
    <text evidence="2">Monomer. Binds 30S ribosomal subunits, but not 50S ribosomal subunits or 70S ribosomes.</text>
</comment>
<sequence>MKRSRSRAPSQRQLRVGEELRHVLSEIISRGGLSDPALADANLTVTEVRLSPDLRNATVFVIPLGGAELENKVEALNRALSYFRGQVARAIDLRNSPRLSFAADHSFDEANKIDTLLRNAGVQRDLASVLEQDDPDLEQEPGKEDHGA</sequence>
<keyword evidence="2" id="KW-0963">Cytoplasm</keyword>
<dbReference type="InterPro" id="IPR015946">
    <property type="entry name" value="KH_dom-like_a/b"/>
</dbReference>
<dbReference type="PROSITE" id="PS01319">
    <property type="entry name" value="RBFA"/>
    <property type="match status" value="1"/>
</dbReference>
<dbReference type="SUPFAM" id="SSF89919">
    <property type="entry name" value="Ribosome-binding factor A, RbfA"/>
    <property type="match status" value="1"/>
</dbReference>
<comment type="caution">
    <text evidence="4">The sequence shown here is derived from an EMBL/GenBank/DDBJ whole genome shotgun (WGS) entry which is preliminary data.</text>
</comment>
<dbReference type="OrthoDB" id="9805051at2"/>
<keyword evidence="5" id="KW-1185">Reference proteome</keyword>
<evidence type="ECO:0000256" key="1">
    <source>
        <dbReference type="ARBA" id="ARBA00022517"/>
    </source>
</evidence>
<dbReference type="GO" id="GO:0030490">
    <property type="term" value="P:maturation of SSU-rRNA"/>
    <property type="evidence" value="ECO:0007669"/>
    <property type="project" value="UniProtKB-UniRule"/>
</dbReference>
<comment type="subcellular location">
    <subcellularLocation>
        <location evidence="2">Cytoplasm</location>
    </subcellularLocation>
</comment>
<organism evidence="4 5">
    <name type="scientific">Denitrobaculum tricleocarpae</name>
    <dbReference type="NCBI Taxonomy" id="2591009"/>
    <lineage>
        <taxon>Bacteria</taxon>
        <taxon>Pseudomonadati</taxon>
        <taxon>Pseudomonadota</taxon>
        <taxon>Alphaproteobacteria</taxon>
        <taxon>Rhodospirillales</taxon>
        <taxon>Rhodospirillaceae</taxon>
        <taxon>Denitrobaculum</taxon>
    </lineage>
</organism>
<dbReference type="PANTHER" id="PTHR33515:SF1">
    <property type="entry name" value="RIBOSOME-BINDING FACTOR A, CHLOROPLASTIC-RELATED"/>
    <property type="match status" value="1"/>
</dbReference>
<dbReference type="GO" id="GO:0005829">
    <property type="term" value="C:cytosol"/>
    <property type="evidence" value="ECO:0007669"/>
    <property type="project" value="TreeGrafter"/>
</dbReference>
<keyword evidence="1 2" id="KW-0690">Ribosome biogenesis</keyword>
<evidence type="ECO:0000313" key="5">
    <source>
        <dbReference type="Proteomes" id="UP000315252"/>
    </source>
</evidence>
<dbReference type="NCBIfam" id="NF001802">
    <property type="entry name" value="PRK00521.2-5"/>
    <property type="match status" value="1"/>
</dbReference>
<comment type="function">
    <text evidence="2">One of several proteins that assist in the late maturation steps of the functional core of the 30S ribosomal subunit. Associates with free 30S ribosomal subunits (but not with 30S subunits that are part of 70S ribosomes or polysomes). Required for efficient processing of 16S rRNA. May interact with the 5'-terminal helix region of 16S rRNA.</text>
</comment>
<dbReference type="PANTHER" id="PTHR33515">
    <property type="entry name" value="RIBOSOME-BINDING FACTOR A, CHLOROPLASTIC-RELATED"/>
    <property type="match status" value="1"/>
</dbReference>
<evidence type="ECO:0000256" key="2">
    <source>
        <dbReference type="HAMAP-Rule" id="MF_00003"/>
    </source>
</evidence>